<dbReference type="EMBL" id="KZ678613">
    <property type="protein sequence ID" value="PSR78336.1"/>
    <property type="molecule type" value="Genomic_DNA"/>
</dbReference>
<organism evidence="12 13">
    <name type="scientific">Coniella lustricola</name>
    <dbReference type="NCBI Taxonomy" id="2025994"/>
    <lineage>
        <taxon>Eukaryota</taxon>
        <taxon>Fungi</taxon>
        <taxon>Dikarya</taxon>
        <taxon>Ascomycota</taxon>
        <taxon>Pezizomycotina</taxon>
        <taxon>Sordariomycetes</taxon>
        <taxon>Sordariomycetidae</taxon>
        <taxon>Diaporthales</taxon>
        <taxon>Schizoparmaceae</taxon>
        <taxon>Coniella</taxon>
    </lineage>
</organism>
<dbReference type="GO" id="GO:0003677">
    <property type="term" value="F:DNA binding"/>
    <property type="evidence" value="ECO:0007669"/>
    <property type="project" value="UniProtKB-UniRule"/>
</dbReference>
<gene>
    <name evidence="12" type="ORF">BD289DRAFT_486099</name>
</gene>
<dbReference type="PANTHER" id="PTHR10537">
    <property type="entry name" value="DNA PRIMASE LARGE SUBUNIT"/>
    <property type="match status" value="1"/>
</dbReference>
<feature type="binding site" evidence="10">
    <location>
        <position position="404"/>
    </location>
    <ligand>
        <name>[4Fe-4S] cluster</name>
        <dbReference type="ChEBI" id="CHEBI:49883"/>
    </ligand>
</feature>
<sequence>MFRQDYNRIDAKRRHVDFRKKQFAEAVYKDTQYPHRLNFYATPPTADITLEQFEQWAIDRLRVLAELEACSFRNKTPDETAAHMKPLLEKYLRLEHNSSNSSQLAIQRQKDHYSHFILRLAFASTEDLRRRFTRVETMLFRLRIAAEDTKDRARFVDSLNLDWEMISEEEKRDLANELAAASNYGRKGPPEDETWCKVDWERVPDLVEGRRVFVKYGKAYVPSREQSSMVLAEFTSRLEKALELTARALPRLDEDDRLTPILDHLSKNFITPDASYQSGSGDLPEGAEITARNIDNLSQHFPACMSHLHRSLRRDAHLKHYGRLQYTLFVKGLGLNLEECLIFWRQSFHKITDDQFNKDYRYNVRHAYGDVGGDSNRRGGGYSPFSCQKILTEHPPGPGDAHGCPYRHFNLENLTALMQTLGVNDRGVLQGVKDDKDKQKFHMACNRVFEHLHKAEIRRAKDEGVMSAAQLETIVHPNEYFKRSYLLKNLDRDMKSQGQDVRMEG</sequence>
<dbReference type="OrthoDB" id="421393at2759"/>
<comment type="function">
    <text evidence="9">DNA primase is the polymerase that synthesizes small RNA primers for the Okazaki fragments made during discontinuous DNA replication.</text>
</comment>
<dbReference type="InterPro" id="IPR007238">
    <property type="entry name" value="DNA_primase_lsu_euk/arc"/>
</dbReference>
<protein>
    <recommendedName>
        <fullName evidence="9">DNA primase large subunit</fullName>
    </recommendedName>
</protein>
<evidence type="ECO:0000256" key="1">
    <source>
        <dbReference type="ARBA" id="ARBA00010564"/>
    </source>
</evidence>
<dbReference type="FunFam" id="1.20.930.80:FF:000003">
    <property type="entry name" value="DNA primase large subunit"/>
    <property type="match status" value="1"/>
</dbReference>
<keyword evidence="13" id="KW-1185">Reference proteome</keyword>
<evidence type="ECO:0000256" key="10">
    <source>
        <dbReference type="PIRSR" id="PIRSR009449-1"/>
    </source>
</evidence>
<dbReference type="GO" id="GO:0006269">
    <property type="term" value="P:DNA replication, synthesis of primer"/>
    <property type="evidence" value="ECO:0007669"/>
    <property type="project" value="UniProtKB-KW"/>
</dbReference>
<dbReference type="GO" id="GO:0046872">
    <property type="term" value="F:metal ion binding"/>
    <property type="evidence" value="ECO:0007669"/>
    <property type="project" value="UniProtKB-UniRule"/>
</dbReference>
<keyword evidence="8 9" id="KW-0238">DNA-binding</keyword>
<evidence type="ECO:0000313" key="13">
    <source>
        <dbReference type="Proteomes" id="UP000241462"/>
    </source>
</evidence>
<dbReference type="FunCoup" id="A0A2T2ZW70">
    <property type="interactions" value="890"/>
</dbReference>
<dbReference type="AlphaFoldDB" id="A0A2T2ZW70"/>
<dbReference type="Proteomes" id="UP000241462">
    <property type="component" value="Unassembled WGS sequence"/>
</dbReference>
<dbReference type="InterPro" id="IPR016558">
    <property type="entry name" value="DNA_primase_lsu_euk"/>
</dbReference>
<keyword evidence="3 9" id="KW-0639">Primosome</keyword>
<feature type="binding site" evidence="10">
    <location>
        <position position="304"/>
    </location>
    <ligand>
        <name>[4Fe-4S] cluster</name>
        <dbReference type="ChEBI" id="CHEBI:49883"/>
    </ligand>
</feature>
<dbReference type="Gene3D" id="1.20.930.80">
    <property type="match status" value="1"/>
</dbReference>
<reference evidence="12 13" key="1">
    <citation type="journal article" date="2018" name="Mycol. Prog.">
        <title>Coniella lustricola, a new species from submerged detritus.</title>
        <authorList>
            <person name="Raudabaugh D.B."/>
            <person name="Iturriaga T."/>
            <person name="Carver A."/>
            <person name="Mondo S."/>
            <person name="Pangilinan J."/>
            <person name="Lipzen A."/>
            <person name="He G."/>
            <person name="Amirebrahimi M."/>
            <person name="Grigoriev I.V."/>
            <person name="Miller A.N."/>
        </authorList>
    </citation>
    <scope>NUCLEOTIDE SEQUENCE [LARGE SCALE GENOMIC DNA]</scope>
    <source>
        <strain evidence="12 13">B22-T-1</strain>
    </source>
</reference>
<dbReference type="GO" id="GO:0005658">
    <property type="term" value="C:alpha DNA polymerase:primase complex"/>
    <property type="evidence" value="ECO:0007669"/>
    <property type="project" value="TreeGrafter"/>
</dbReference>
<dbReference type="InParanoid" id="A0A2T2ZW70"/>
<dbReference type="PIRSF" id="PIRSF009449">
    <property type="entry name" value="DNA_primase_large_subunit"/>
    <property type="match status" value="1"/>
</dbReference>
<evidence type="ECO:0000256" key="4">
    <source>
        <dbReference type="ARBA" id="ARBA00022705"/>
    </source>
</evidence>
<proteinExistence type="inferred from homology"/>
<dbReference type="CDD" id="cd07322">
    <property type="entry name" value="PriL_PriS_Eukaryotic"/>
    <property type="match status" value="1"/>
</dbReference>
<dbReference type="PANTHER" id="PTHR10537:SF3">
    <property type="entry name" value="DNA PRIMASE LARGE SUBUNIT"/>
    <property type="match status" value="1"/>
</dbReference>
<keyword evidence="4 9" id="KW-0235">DNA replication</keyword>
<keyword evidence="2 9" id="KW-0004">4Fe-4S</keyword>
<feature type="binding site" evidence="10">
    <location>
        <position position="387"/>
    </location>
    <ligand>
        <name>[4Fe-4S] cluster</name>
        <dbReference type="ChEBI" id="CHEBI:49883"/>
    </ligand>
</feature>
<evidence type="ECO:0000256" key="7">
    <source>
        <dbReference type="ARBA" id="ARBA00023014"/>
    </source>
</evidence>
<accession>A0A2T2ZW70</accession>
<keyword evidence="6 9" id="KW-0408">Iron</keyword>
<evidence type="ECO:0000256" key="8">
    <source>
        <dbReference type="ARBA" id="ARBA00023125"/>
    </source>
</evidence>
<evidence type="ECO:0000256" key="2">
    <source>
        <dbReference type="ARBA" id="ARBA00022485"/>
    </source>
</evidence>
<evidence type="ECO:0000259" key="11">
    <source>
        <dbReference type="Pfam" id="PF04104"/>
    </source>
</evidence>
<keyword evidence="5 9" id="KW-0479">Metal-binding</keyword>
<evidence type="ECO:0000256" key="6">
    <source>
        <dbReference type="ARBA" id="ARBA00023004"/>
    </source>
</evidence>
<comment type="cofactor">
    <cofactor evidence="9">
        <name>[4Fe-4S] cluster</name>
        <dbReference type="ChEBI" id="CHEBI:49883"/>
    </cofactor>
    <text evidence="9">Binds 1 [4Fe-4S] cluster.</text>
</comment>
<name>A0A2T2ZW70_9PEZI</name>
<dbReference type="GO" id="GO:0006270">
    <property type="term" value="P:DNA replication initiation"/>
    <property type="evidence" value="ECO:0007669"/>
    <property type="project" value="TreeGrafter"/>
</dbReference>
<evidence type="ECO:0000256" key="3">
    <source>
        <dbReference type="ARBA" id="ARBA00022515"/>
    </source>
</evidence>
<feature type="binding site" evidence="10">
    <location>
        <position position="445"/>
    </location>
    <ligand>
        <name>[4Fe-4S] cluster</name>
        <dbReference type="ChEBI" id="CHEBI:49883"/>
    </ligand>
</feature>
<dbReference type="InterPro" id="IPR058560">
    <property type="entry name" value="DNA_primase_C"/>
</dbReference>
<evidence type="ECO:0000313" key="12">
    <source>
        <dbReference type="EMBL" id="PSR78336.1"/>
    </source>
</evidence>
<feature type="domain" description="DNA primase large subunit C-terminal" evidence="11">
    <location>
        <begin position="298"/>
        <end position="481"/>
    </location>
</feature>
<comment type="similarity">
    <text evidence="1 9">Belongs to the eukaryotic-type primase large subunit family.</text>
</comment>
<evidence type="ECO:0000256" key="5">
    <source>
        <dbReference type="ARBA" id="ARBA00022723"/>
    </source>
</evidence>
<dbReference type="Pfam" id="PF04104">
    <property type="entry name" value="DNA_primase_lrg"/>
    <property type="match status" value="1"/>
</dbReference>
<evidence type="ECO:0000256" key="9">
    <source>
        <dbReference type="PIRNR" id="PIRNR009449"/>
    </source>
</evidence>
<dbReference type="GO" id="GO:0051539">
    <property type="term" value="F:4 iron, 4 sulfur cluster binding"/>
    <property type="evidence" value="ECO:0007669"/>
    <property type="project" value="UniProtKB-UniRule"/>
</dbReference>
<dbReference type="Pfam" id="PF26466">
    <property type="entry name" value="DNA_primase_lrg_N"/>
    <property type="match status" value="1"/>
</dbReference>
<keyword evidence="7 9" id="KW-0411">Iron-sulfur</keyword>
<dbReference type="STRING" id="2025994.A0A2T2ZW70"/>